<evidence type="ECO:0000313" key="2">
    <source>
        <dbReference type="EMBL" id="VEL34047.1"/>
    </source>
</evidence>
<organism evidence="2 3">
    <name type="scientific">Protopolystoma xenopodis</name>
    <dbReference type="NCBI Taxonomy" id="117903"/>
    <lineage>
        <taxon>Eukaryota</taxon>
        <taxon>Metazoa</taxon>
        <taxon>Spiralia</taxon>
        <taxon>Lophotrochozoa</taxon>
        <taxon>Platyhelminthes</taxon>
        <taxon>Monogenea</taxon>
        <taxon>Polyopisthocotylea</taxon>
        <taxon>Polystomatidea</taxon>
        <taxon>Polystomatidae</taxon>
        <taxon>Protopolystoma</taxon>
    </lineage>
</organism>
<evidence type="ECO:0000313" key="3">
    <source>
        <dbReference type="Proteomes" id="UP000784294"/>
    </source>
</evidence>
<comment type="caution">
    <text evidence="2">The sequence shown here is derived from an EMBL/GenBank/DDBJ whole genome shotgun (WGS) entry which is preliminary data.</text>
</comment>
<dbReference type="EMBL" id="CAAALY010246888">
    <property type="protein sequence ID" value="VEL34047.1"/>
    <property type="molecule type" value="Genomic_DNA"/>
</dbReference>
<reference evidence="2" key="1">
    <citation type="submission" date="2018-11" db="EMBL/GenBank/DDBJ databases">
        <authorList>
            <consortium name="Pathogen Informatics"/>
        </authorList>
    </citation>
    <scope>NUCLEOTIDE SEQUENCE</scope>
</reference>
<evidence type="ECO:0000256" key="1">
    <source>
        <dbReference type="SAM" id="MobiDB-lite"/>
    </source>
</evidence>
<proteinExistence type="predicted"/>
<name>A0A3S5CMY2_9PLAT</name>
<keyword evidence="3" id="KW-1185">Reference proteome</keyword>
<dbReference type="Proteomes" id="UP000784294">
    <property type="component" value="Unassembled WGS sequence"/>
</dbReference>
<protein>
    <submittedName>
        <fullName evidence="2">Uncharacterized protein</fullName>
    </submittedName>
</protein>
<accession>A0A3S5CMY2</accession>
<feature type="region of interest" description="Disordered" evidence="1">
    <location>
        <begin position="1"/>
        <end position="22"/>
    </location>
</feature>
<gene>
    <name evidence="2" type="ORF">PXEA_LOCUS27487</name>
</gene>
<sequence>MMDENSDPFHPKRGRSRGLRQPERHIKAKRPLLVRSTYESLLLHALSYEIKVPPTMLSHEIHRNPFTLRRPRQFLFCLLLVFEEHSLFIDIWTVVKALKEAMPDLDATGAKKCANLRRKYAVMLSWLPLTDYDDVHRLPGLVRFQHSGTGNATVPDAYLTILLKQSQLTAGNLLEHVCTALNALPFHGDGGLLVGAGEPAARDEIELCEYVSDGFGEALCDG</sequence>
<dbReference type="AlphaFoldDB" id="A0A3S5CMY2"/>